<dbReference type="HOGENOM" id="CLU_155955_1_0_11"/>
<reference evidence="3" key="2">
    <citation type="submission" date="2010-01" db="EMBL/GenBank/DDBJ databases">
        <title>The complete genome of Conexibacter woesei DSM 14684.</title>
        <authorList>
            <consortium name="US DOE Joint Genome Institute (JGI-PGF)"/>
            <person name="Lucas S."/>
            <person name="Copeland A."/>
            <person name="Lapidus A."/>
            <person name="Glavina del Rio T."/>
            <person name="Dalin E."/>
            <person name="Tice H."/>
            <person name="Bruce D."/>
            <person name="Goodwin L."/>
            <person name="Pitluck S."/>
            <person name="Kyrpides N."/>
            <person name="Mavromatis K."/>
            <person name="Ivanova N."/>
            <person name="Mikhailova N."/>
            <person name="Chertkov O."/>
            <person name="Brettin T."/>
            <person name="Detter J.C."/>
            <person name="Han C."/>
            <person name="Larimer F."/>
            <person name="Land M."/>
            <person name="Hauser L."/>
            <person name="Markowitz V."/>
            <person name="Cheng J.-F."/>
            <person name="Hugenholtz P."/>
            <person name="Woyke T."/>
            <person name="Wu D."/>
            <person name="Pukall R."/>
            <person name="Steenblock K."/>
            <person name="Schneider S."/>
            <person name="Klenk H.-P."/>
            <person name="Eisen J.A."/>
        </authorList>
    </citation>
    <scope>NUCLEOTIDE SEQUENCE [LARGE SCALE GENOMIC DNA]</scope>
    <source>
        <strain evidence="3">DSM 14684 / CIP 108061 / JCM 11494 / NBRC 100937 / ID131577</strain>
    </source>
</reference>
<accession>D3F0Q7</accession>
<dbReference type="eggNOG" id="COG3631">
    <property type="taxonomic scope" value="Bacteria"/>
</dbReference>
<dbReference type="AlphaFoldDB" id="D3F0Q7"/>
<dbReference type="SUPFAM" id="SSF54427">
    <property type="entry name" value="NTF2-like"/>
    <property type="match status" value="1"/>
</dbReference>
<evidence type="ECO:0000313" key="3">
    <source>
        <dbReference type="Proteomes" id="UP000008229"/>
    </source>
</evidence>
<dbReference type="RefSeq" id="WP_012937042.1">
    <property type="nucleotide sequence ID" value="NC_013739.1"/>
</dbReference>
<sequence length="118" mass="12965">MQPDTAAVTKRFNDAFQRHDPTPIADLVADDCVLEKTSPAPDGARFEGREACVAFWQQIAADRSVSFELEDTIITGERAIVLWRLRFGADGESSVRGVNLTHVRDGKIVESLGYVKGS</sequence>
<gene>
    <name evidence="2" type="ordered locus">Cwoe_5586</name>
</gene>
<dbReference type="OrthoDB" id="5185819at2"/>
<organism evidence="2 3">
    <name type="scientific">Conexibacter woesei (strain DSM 14684 / CCUG 47730 / CIP 108061 / JCM 11494 / NBRC 100937 / ID131577)</name>
    <dbReference type="NCBI Taxonomy" id="469383"/>
    <lineage>
        <taxon>Bacteria</taxon>
        <taxon>Bacillati</taxon>
        <taxon>Actinomycetota</taxon>
        <taxon>Thermoleophilia</taxon>
        <taxon>Solirubrobacterales</taxon>
        <taxon>Conexibacteraceae</taxon>
        <taxon>Conexibacter</taxon>
    </lineage>
</organism>
<dbReference type="InterPro" id="IPR037401">
    <property type="entry name" value="SnoaL-like"/>
</dbReference>
<dbReference type="Pfam" id="PF12680">
    <property type="entry name" value="SnoaL_2"/>
    <property type="match status" value="1"/>
</dbReference>
<evidence type="ECO:0000259" key="1">
    <source>
        <dbReference type="Pfam" id="PF12680"/>
    </source>
</evidence>
<feature type="domain" description="SnoaL-like" evidence="1">
    <location>
        <begin position="10"/>
        <end position="110"/>
    </location>
</feature>
<name>D3F0Q7_CONWI</name>
<dbReference type="EMBL" id="CP001854">
    <property type="protein sequence ID" value="ADB53991.1"/>
    <property type="molecule type" value="Genomic_DNA"/>
</dbReference>
<dbReference type="KEGG" id="cwo:Cwoe_5586"/>
<protein>
    <recommendedName>
        <fullName evidence="1">SnoaL-like domain-containing protein</fullName>
    </recommendedName>
</protein>
<dbReference type="InterPro" id="IPR032710">
    <property type="entry name" value="NTF2-like_dom_sf"/>
</dbReference>
<keyword evidence="3" id="KW-1185">Reference proteome</keyword>
<dbReference type="STRING" id="469383.Cwoe_5586"/>
<dbReference type="CDD" id="cd00531">
    <property type="entry name" value="NTF2_like"/>
    <property type="match status" value="1"/>
</dbReference>
<dbReference type="Gene3D" id="3.10.450.50">
    <property type="match status" value="1"/>
</dbReference>
<proteinExistence type="predicted"/>
<dbReference type="Proteomes" id="UP000008229">
    <property type="component" value="Chromosome"/>
</dbReference>
<reference evidence="2 3" key="1">
    <citation type="journal article" date="2010" name="Stand. Genomic Sci.">
        <title>Complete genome sequence of Conexibacter woesei type strain (ID131577).</title>
        <authorList>
            <person name="Pukall R."/>
            <person name="Lapidus A."/>
            <person name="Glavina Del Rio T."/>
            <person name="Copeland A."/>
            <person name="Tice H."/>
            <person name="Cheng J.-F."/>
            <person name="Lucas S."/>
            <person name="Chen F."/>
            <person name="Nolan M."/>
            <person name="Bruce D."/>
            <person name="Goodwin L."/>
            <person name="Pitluck S."/>
            <person name="Mavromatis K."/>
            <person name="Ivanova N."/>
            <person name="Ovchinnikova G."/>
            <person name="Pati A."/>
            <person name="Chen A."/>
            <person name="Palaniappan K."/>
            <person name="Land M."/>
            <person name="Hauser L."/>
            <person name="Chang Y.-J."/>
            <person name="Jeffries C.D."/>
            <person name="Chain P."/>
            <person name="Meincke L."/>
            <person name="Sims D."/>
            <person name="Brettin T."/>
            <person name="Detter J.C."/>
            <person name="Rohde M."/>
            <person name="Goeker M."/>
            <person name="Bristow J."/>
            <person name="Eisen J.A."/>
            <person name="Markowitz V."/>
            <person name="Kyrpides N.C."/>
            <person name="Klenk H.-P."/>
            <person name="Hugenholtz P."/>
        </authorList>
    </citation>
    <scope>NUCLEOTIDE SEQUENCE [LARGE SCALE GENOMIC DNA]</scope>
    <source>
        <strain evidence="3">DSM 14684 / CIP 108061 / JCM 11494 / NBRC 100937 / ID131577</strain>
    </source>
</reference>
<evidence type="ECO:0000313" key="2">
    <source>
        <dbReference type="EMBL" id="ADB53991.1"/>
    </source>
</evidence>